<protein>
    <submittedName>
        <fullName evidence="2">Uncharacterized protein</fullName>
    </submittedName>
</protein>
<dbReference type="Proteomes" id="UP000292957">
    <property type="component" value="Unassembled WGS sequence"/>
</dbReference>
<proteinExistence type="predicted"/>
<feature type="signal peptide" evidence="1">
    <location>
        <begin position="1"/>
        <end position="18"/>
    </location>
</feature>
<keyword evidence="4" id="KW-1185">Reference proteome</keyword>
<gene>
    <name evidence="3" type="ORF">BD310DRAFT_938222</name>
    <name evidence="2" type="ORF">BD311DRAFT_747432</name>
</gene>
<feature type="chain" id="PRO_5040597610" evidence="1">
    <location>
        <begin position="19"/>
        <end position="104"/>
    </location>
</feature>
<keyword evidence="1" id="KW-0732">Signal</keyword>
<evidence type="ECO:0000313" key="3">
    <source>
        <dbReference type="EMBL" id="TBU53382.1"/>
    </source>
</evidence>
<reference evidence="2 4" key="1">
    <citation type="submission" date="2019-01" db="EMBL/GenBank/DDBJ databases">
        <title>Draft genome sequences of three monokaryotic isolates of the white-rot basidiomycete fungus Dichomitus squalens.</title>
        <authorList>
            <consortium name="DOE Joint Genome Institute"/>
            <person name="Lopez S.C."/>
            <person name="Andreopoulos B."/>
            <person name="Pangilinan J."/>
            <person name="Lipzen A."/>
            <person name="Riley R."/>
            <person name="Ahrendt S."/>
            <person name="Ng V."/>
            <person name="Barry K."/>
            <person name="Daum C."/>
            <person name="Grigoriev I.V."/>
            <person name="Hilden K.S."/>
            <person name="Makela M.R."/>
            <person name="de Vries R.P."/>
        </authorList>
    </citation>
    <scope>NUCLEOTIDE SEQUENCE [LARGE SCALE GENOMIC DNA]</scope>
    <source>
        <strain evidence="3 4">CBS 464.89</strain>
        <strain evidence="2">OM18370.1</strain>
    </source>
</reference>
<dbReference type="Proteomes" id="UP000292082">
    <property type="component" value="Unassembled WGS sequence"/>
</dbReference>
<evidence type="ECO:0000313" key="4">
    <source>
        <dbReference type="Proteomes" id="UP000292082"/>
    </source>
</evidence>
<dbReference type="AlphaFoldDB" id="A0A4Q9NDK6"/>
<sequence length="104" mass="11804">MWIYILLGALGYPAWVSAGRNNLVWVIVVFAPGRLRGLSSADNVWIPYWSGPGYLRTHRLWYDFMWDLFVTCLSSSCERYPSECCALALCPVHGLNVLSSDKMV</sequence>
<accession>A0A4Q9NDK6</accession>
<evidence type="ECO:0000313" key="2">
    <source>
        <dbReference type="EMBL" id="TBU34273.1"/>
    </source>
</evidence>
<dbReference type="EMBL" id="ML145216">
    <property type="protein sequence ID" value="TBU53382.1"/>
    <property type="molecule type" value="Genomic_DNA"/>
</dbReference>
<evidence type="ECO:0000256" key="1">
    <source>
        <dbReference type="SAM" id="SignalP"/>
    </source>
</evidence>
<dbReference type="EMBL" id="ML143389">
    <property type="protein sequence ID" value="TBU34273.1"/>
    <property type="molecule type" value="Genomic_DNA"/>
</dbReference>
<name>A0A4Q9NDK6_9APHY</name>
<organism evidence="2">
    <name type="scientific">Dichomitus squalens</name>
    <dbReference type="NCBI Taxonomy" id="114155"/>
    <lineage>
        <taxon>Eukaryota</taxon>
        <taxon>Fungi</taxon>
        <taxon>Dikarya</taxon>
        <taxon>Basidiomycota</taxon>
        <taxon>Agaricomycotina</taxon>
        <taxon>Agaricomycetes</taxon>
        <taxon>Polyporales</taxon>
        <taxon>Polyporaceae</taxon>
        <taxon>Dichomitus</taxon>
    </lineage>
</organism>